<name>A0A4D9D0M5_9STRA</name>
<feature type="compositionally biased region" description="Basic and acidic residues" evidence="1">
    <location>
        <begin position="312"/>
        <end position="324"/>
    </location>
</feature>
<feature type="region of interest" description="Disordered" evidence="1">
    <location>
        <begin position="126"/>
        <end position="148"/>
    </location>
</feature>
<feature type="compositionally biased region" description="Basic and acidic residues" evidence="1">
    <location>
        <begin position="290"/>
        <end position="302"/>
    </location>
</feature>
<dbReference type="Gene3D" id="1.20.58.2190">
    <property type="match status" value="1"/>
</dbReference>
<accession>A0A4D9D0M5</accession>
<feature type="region of interest" description="Disordered" evidence="1">
    <location>
        <begin position="284"/>
        <end position="324"/>
    </location>
</feature>
<reference evidence="3 4" key="1">
    <citation type="submission" date="2019-01" db="EMBL/GenBank/DDBJ databases">
        <title>Nuclear Genome Assembly of the Microalgal Biofuel strain Nannochloropsis salina CCMP1776.</title>
        <authorList>
            <person name="Hovde B."/>
        </authorList>
    </citation>
    <scope>NUCLEOTIDE SEQUENCE [LARGE SCALE GENOMIC DNA]</scope>
    <source>
        <strain evidence="3 4">CCMP1776</strain>
    </source>
</reference>
<feature type="compositionally biased region" description="Basic and acidic residues" evidence="1">
    <location>
        <begin position="126"/>
        <end position="135"/>
    </location>
</feature>
<dbReference type="InterPro" id="IPR018997">
    <property type="entry name" value="PUB_domain"/>
</dbReference>
<evidence type="ECO:0000313" key="4">
    <source>
        <dbReference type="Proteomes" id="UP000355283"/>
    </source>
</evidence>
<dbReference type="CDD" id="cd09212">
    <property type="entry name" value="PUB"/>
    <property type="match status" value="1"/>
</dbReference>
<protein>
    <recommendedName>
        <fullName evidence="2">PUB domain-containing protein</fullName>
    </recommendedName>
</protein>
<dbReference type="InterPro" id="IPR036339">
    <property type="entry name" value="PUB-like_dom_sf"/>
</dbReference>
<evidence type="ECO:0000313" key="3">
    <source>
        <dbReference type="EMBL" id="TFJ84444.1"/>
    </source>
</evidence>
<evidence type="ECO:0000256" key="1">
    <source>
        <dbReference type="SAM" id="MobiDB-lite"/>
    </source>
</evidence>
<keyword evidence="4" id="KW-1185">Reference proteome</keyword>
<dbReference type="Pfam" id="PF09409">
    <property type="entry name" value="PUB"/>
    <property type="match status" value="1"/>
</dbReference>
<organism evidence="3 4">
    <name type="scientific">Nannochloropsis salina CCMP1776</name>
    <dbReference type="NCBI Taxonomy" id="1027361"/>
    <lineage>
        <taxon>Eukaryota</taxon>
        <taxon>Sar</taxon>
        <taxon>Stramenopiles</taxon>
        <taxon>Ochrophyta</taxon>
        <taxon>Eustigmatophyceae</taxon>
        <taxon>Eustigmatales</taxon>
        <taxon>Monodopsidaceae</taxon>
        <taxon>Microchloropsis</taxon>
        <taxon>Microchloropsis salina</taxon>
    </lineage>
</organism>
<dbReference type="OrthoDB" id="336240at2759"/>
<sequence length="374" mass="41180">MEFRNTLATLESIETRLTCIEATQDQPEALASEAGALEELHSDLTTSLSRTFAKLQKRCQEVDPITQKTLYGDAMKARVAEAFSRYSSLLQRVVELKNGPMEKACHDADNVRLAAESQARLAREEAAAARERQQEEAAQAQAAANAAETRRLEMEANQRALLHREAALAREKKKKERDEREQAADHAWAEARAEDAALIDSILPGARGAEEALINLRNACGGEATKAYKEAVATLALYVGNIIAHPEEAAFKRISLEGAHFKSKLGPWGPDSLHCLVAAGFQVQREEEDERGKDGHGEDSRTADGAGQEGSSLREDGGAGVEGKEGEIVLPGARVLLMIEPDMMRHQEEWTVWYDTCKGVRDLLQQEEARVKRL</sequence>
<dbReference type="Proteomes" id="UP000355283">
    <property type="component" value="Unassembled WGS sequence"/>
</dbReference>
<evidence type="ECO:0000259" key="2">
    <source>
        <dbReference type="Pfam" id="PF09409"/>
    </source>
</evidence>
<feature type="domain" description="PUB" evidence="2">
    <location>
        <begin position="226"/>
        <end position="290"/>
    </location>
</feature>
<feature type="compositionally biased region" description="Low complexity" evidence="1">
    <location>
        <begin position="136"/>
        <end position="147"/>
    </location>
</feature>
<dbReference type="AlphaFoldDB" id="A0A4D9D0M5"/>
<dbReference type="SUPFAM" id="SSF143503">
    <property type="entry name" value="PUG domain-like"/>
    <property type="match status" value="1"/>
</dbReference>
<proteinExistence type="predicted"/>
<comment type="caution">
    <text evidence="3">The sequence shown here is derived from an EMBL/GenBank/DDBJ whole genome shotgun (WGS) entry which is preliminary data.</text>
</comment>
<dbReference type="EMBL" id="SDOX01000019">
    <property type="protein sequence ID" value="TFJ84444.1"/>
    <property type="molecule type" value="Genomic_DNA"/>
</dbReference>
<gene>
    <name evidence="3" type="ORF">NSK_004429</name>
</gene>